<keyword evidence="2" id="KW-1185">Reference proteome</keyword>
<sequence>MLCKSGSSLDLRVKEDEEPGPLRRVFTTHARRRSRKKRQTVKHPGFALSTIMREPLRVVHSVPLGYSNW</sequence>
<proteinExistence type="predicted"/>
<organism evidence="1 2">
    <name type="scientific">Rhynocoris fuscipes</name>
    <dbReference type="NCBI Taxonomy" id="488301"/>
    <lineage>
        <taxon>Eukaryota</taxon>
        <taxon>Metazoa</taxon>
        <taxon>Ecdysozoa</taxon>
        <taxon>Arthropoda</taxon>
        <taxon>Hexapoda</taxon>
        <taxon>Insecta</taxon>
        <taxon>Pterygota</taxon>
        <taxon>Neoptera</taxon>
        <taxon>Paraneoptera</taxon>
        <taxon>Hemiptera</taxon>
        <taxon>Heteroptera</taxon>
        <taxon>Panheteroptera</taxon>
        <taxon>Cimicomorpha</taxon>
        <taxon>Reduviidae</taxon>
        <taxon>Harpactorinae</taxon>
        <taxon>Harpactorini</taxon>
        <taxon>Rhynocoris</taxon>
    </lineage>
</organism>
<reference evidence="1 2" key="1">
    <citation type="submission" date="2022-12" db="EMBL/GenBank/DDBJ databases">
        <title>Chromosome-level genome assembly of true bugs.</title>
        <authorList>
            <person name="Ma L."/>
            <person name="Li H."/>
        </authorList>
    </citation>
    <scope>NUCLEOTIDE SEQUENCE [LARGE SCALE GENOMIC DNA]</scope>
    <source>
        <strain evidence="1">Lab_2022b</strain>
    </source>
</reference>
<dbReference type="AlphaFoldDB" id="A0AAW1CQB8"/>
<name>A0AAW1CQB8_9HEMI</name>
<gene>
    <name evidence="1" type="ORF">O3M35_003068</name>
</gene>
<evidence type="ECO:0000313" key="2">
    <source>
        <dbReference type="Proteomes" id="UP001461498"/>
    </source>
</evidence>
<dbReference type="EMBL" id="JAPXFL010000012">
    <property type="protein sequence ID" value="KAK9498429.1"/>
    <property type="molecule type" value="Genomic_DNA"/>
</dbReference>
<protein>
    <submittedName>
        <fullName evidence="1">Uncharacterized protein</fullName>
    </submittedName>
</protein>
<comment type="caution">
    <text evidence="1">The sequence shown here is derived from an EMBL/GenBank/DDBJ whole genome shotgun (WGS) entry which is preliminary data.</text>
</comment>
<evidence type="ECO:0000313" key="1">
    <source>
        <dbReference type="EMBL" id="KAK9498429.1"/>
    </source>
</evidence>
<accession>A0AAW1CQB8</accession>
<dbReference type="Proteomes" id="UP001461498">
    <property type="component" value="Unassembled WGS sequence"/>
</dbReference>